<keyword evidence="3" id="KW-1185">Reference proteome</keyword>
<feature type="transmembrane region" description="Helical" evidence="1">
    <location>
        <begin position="39"/>
        <end position="61"/>
    </location>
</feature>
<keyword evidence="1" id="KW-1133">Transmembrane helix</keyword>
<dbReference type="EMBL" id="KB870810">
    <property type="protein sequence ID" value="EOA22872.1"/>
    <property type="molecule type" value="Genomic_DNA"/>
</dbReference>
<reference evidence="3" key="1">
    <citation type="journal article" date="2013" name="Nat. Genet.">
        <title>The Capsella rubella genome and the genomic consequences of rapid mating system evolution.</title>
        <authorList>
            <person name="Slotte T."/>
            <person name="Hazzouri K.M."/>
            <person name="Agren J.A."/>
            <person name="Koenig D."/>
            <person name="Maumus F."/>
            <person name="Guo Y.L."/>
            <person name="Steige K."/>
            <person name="Platts A.E."/>
            <person name="Escobar J.S."/>
            <person name="Newman L.K."/>
            <person name="Wang W."/>
            <person name="Mandakova T."/>
            <person name="Vello E."/>
            <person name="Smith L.M."/>
            <person name="Henz S.R."/>
            <person name="Steffen J."/>
            <person name="Takuno S."/>
            <person name="Brandvain Y."/>
            <person name="Coop G."/>
            <person name="Andolfatto P."/>
            <person name="Hu T.T."/>
            <person name="Blanchette M."/>
            <person name="Clark R.M."/>
            <person name="Quesneville H."/>
            <person name="Nordborg M."/>
            <person name="Gaut B.S."/>
            <person name="Lysak M.A."/>
            <person name="Jenkins J."/>
            <person name="Grimwood J."/>
            <person name="Chapman J."/>
            <person name="Prochnik S."/>
            <person name="Shu S."/>
            <person name="Rokhsar D."/>
            <person name="Schmutz J."/>
            <person name="Weigel D."/>
            <person name="Wright S.I."/>
        </authorList>
    </citation>
    <scope>NUCLEOTIDE SEQUENCE [LARGE SCALE GENOMIC DNA]</scope>
    <source>
        <strain evidence="3">cv. Monte Gargano</strain>
    </source>
</reference>
<evidence type="ECO:0000256" key="1">
    <source>
        <dbReference type="SAM" id="Phobius"/>
    </source>
</evidence>
<protein>
    <submittedName>
        <fullName evidence="2">Uncharacterized protein</fullName>
    </submittedName>
</protein>
<gene>
    <name evidence="2" type="ORF">CARUB_v10003603mg</name>
</gene>
<keyword evidence="1" id="KW-0472">Membrane</keyword>
<evidence type="ECO:0000313" key="2">
    <source>
        <dbReference type="EMBL" id="EOA22872.1"/>
    </source>
</evidence>
<sequence>MEFETNAYTSLPPRRRWWSQPIVTMPASHDRKATFKERAVCLTPCCGGIFTIIALMVYFFLLDNAQCDAKFSIQSIAVSPSSDTWHVEFLVKNPSSRYSIYYGGDETAVSLGALNAAVINTFYARKSPRHTAFSVDFVAEGNPNDVVSEDLDIKLRAKHLSYYRAYSDIAGHIHIRCHNLTRIHDNVKNIQYCYIELFADSVSVSNANVSTADLRVGFVARSPVSGCKISIHALNSRLLRGIDVISNSSSTPSSSDYLSKGDKTHVVFEKVVLSEAINGRGVIWNIRVDEVMLATYIGSQDFIDFLVAACPAIPVKFTTDLTGKVKGSLLGNVRRCDYKLA</sequence>
<keyword evidence="1" id="KW-0812">Transmembrane</keyword>
<name>R0FK78_9BRAS</name>
<evidence type="ECO:0000313" key="3">
    <source>
        <dbReference type="Proteomes" id="UP000029121"/>
    </source>
</evidence>
<accession>R0FK78</accession>
<proteinExistence type="predicted"/>
<dbReference type="Proteomes" id="UP000029121">
    <property type="component" value="Unassembled WGS sequence"/>
</dbReference>
<dbReference type="AlphaFoldDB" id="R0FK78"/>
<organism evidence="2 3">
    <name type="scientific">Capsella rubella</name>
    <dbReference type="NCBI Taxonomy" id="81985"/>
    <lineage>
        <taxon>Eukaryota</taxon>
        <taxon>Viridiplantae</taxon>
        <taxon>Streptophyta</taxon>
        <taxon>Embryophyta</taxon>
        <taxon>Tracheophyta</taxon>
        <taxon>Spermatophyta</taxon>
        <taxon>Magnoliopsida</taxon>
        <taxon>eudicotyledons</taxon>
        <taxon>Gunneridae</taxon>
        <taxon>Pentapetalae</taxon>
        <taxon>rosids</taxon>
        <taxon>malvids</taxon>
        <taxon>Brassicales</taxon>
        <taxon>Brassicaceae</taxon>
        <taxon>Camelineae</taxon>
        <taxon>Capsella</taxon>
    </lineage>
</organism>